<dbReference type="InterPro" id="IPR004539">
    <property type="entry name" value="Transl_elong_EF1A_euk/arc"/>
</dbReference>
<dbReference type="SUPFAM" id="SSF52540">
    <property type="entry name" value="P-loop containing nucleoside triphosphate hydrolases"/>
    <property type="match status" value="1"/>
</dbReference>
<accession>A0A133UFH3</accession>
<dbReference type="HAMAP" id="MF_00118_A">
    <property type="entry name" value="EF_Tu_A"/>
    <property type="match status" value="1"/>
</dbReference>
<dbReference type="PRINTS" id="PR00315">
    <property type="entry name" value="ELONGATNFCT"/>
</dbReference>
<feature type="binding site" evidence="10">
    <location>
        <begin position="82"/>
        <end position="86"/>
    </location>
    <ligand>
        <name>GTP</name>
        <dbReference type="ChEBI" id="CHEBI:37565"/>
    </ligand>
</feature>
<dbReference type="SUPFAM" id="SSF50465">
    <property type="entry name" value="EF-Tu/eEF-1alpha/eIF2-gamma C-terminal domain"/>
    <property type="match status" value="1"/>
</dbReference>
<evidence type="ECO:0000256" key="9">
    <source>
        <dbReference type="ARBA" id="ARBA00023134"/>
    </source>
</evidence>
<reference evidence="12 13" key="1">
    <citation type="journal article" date="2016" name="Sci. Rep.">
        <title>Metabolic traits of an uncultured archaeal lineage -MSBL1- from brine pools of the Red Sea.</title>
        <authorList>
            <person name="Mwirichia R."/>
            <person name="Alam I."/>
            <person name="Rashid M."/>
            <person name="Vinu M."/>
            <person name="Ba-Alawi W."/>
            <person name="Anthony Kamau A."/>
            <person name="Kamanda Ngugi D."/>
            <person name="Goker M."/>
            <person name="Klenk H.P."/>
            <person name="Bajic V."/>
            <person name="Stingl U."/>
        </authorList>
    </citation>
    <scope>NUCLEOTIDE SEQUENCE [LARGE SCALE GENOMIC DNA]</scope>
    <source>
        <strain evidence="12">SCGC-AAA259E17</strain>
    </source>
</reference>
<dbReference type="CDD" id="cd03693">
    <property type="entry name" value="EF1_alpha_II"/>
    <property type="match status" value="1"/>
</dbReference>
<dbReference type="InterPro" id="IPR009001">
    <property type="entry name" value="Transl_elong_EF1A/Init_IF2_C"/>
</dbReference>
<keyword evidence="7 10" id="KW-0460">Magnesium</keyword>
<keyword evidence="3 10" id="KW-0479">Metal-binding</keyword>
<evidence type="ECO:0000256" key="5">
    <source>
        <dbReference type="ARBA" id="ARBA00022768"/>
    </source>
</evidence>
<dbReference type="Pfam" id="PF22594">
    <property type="entry name" value="GTP-eEF1A_C"/>
    <property type="match status" value="1"/>
</dbReference>
<dbReference type="PATRIC" id="fig|1698263.3.peg.514"/>
<feature type="binding site" evidence="10">
    <location>
        <begin position="13"/>
        <end position="20"/>
    </location>
    <ligand>
        <name>GTP</name>
        <dbReference type="ChEBI" id="CHEBI:37565"/>
    </ligand>
</feature>
<dbReference type="EMBL" id="LHXN01000021">
    <property type="protein sequence ID" value="KXA92973.1"/>
    <property type="molecule type" value="Genomic_DNA"/>
</dbReference>
<evidence type="ECO:0000256" key="8">
    <source>
        <dbReference type="ARBA" id="ARBA00022917"/>
    </source>
</evidence>
<evidence type="ECO:0000256" key="6">
    <source>
        <dbReference type="ARBA" id="ARBA00022801"/>
    </source>
</evidence>
<dbReference type="GO" id="GO:0005737">
    <property type="term" value="C:cytoplasm"/>
    <property type="evidence" value="ECO:0007669"/>
    <property type="project" value="UniProtKB-SubCell"/>
</dbReference>
<evidence type="ECO:0000256" key="2">
    <source>
        <dbReference type="ARBA" id="ARBA00022490"/>
    </source>
</evidence>
<dbReference type="Gene3D" id="3.40.50.300">
    <property type="entry name" value="P-loop containing nucleotide triphosphate hydrolases"/>
    <property type="match status" value="1"/>
</dbReference>
<keyword evidence="13" id="KW-1185">Reference proteome</keyword>
<dbReference type="SUPFAM" id="SSF50447">
    <property type="entry name" value="Translation proteins"/>
    <property type="match status" value="1"/>
</dbReference>
<dbReference type="InterPro" id="IPR054696">
    <property type="entry name" value="GTP-eEF1A_C"/>
</dbReference>
<gene>
    <name evidence="10 12" type="primary">tuf</name>
    <name evidence="12" type="ORF">AKJ64_01730</name>
</gene>
<feature type="domain" description="Tr-type G" evidence="11">
    <location>
        <begin position="4"/>
        <end position="213"/>
    </location>
</feature>
<keyword evidence="2 10" id="KW-0963">Cytoplasm</keyword>
<keyword evidence="6 10" id="KW-0378">Hydrolase</keyword>
<comment type="caution">
    <text evidence="12">The sequence shown here is derived from an EMBL/GenBank/DDBJ whole genome shotgun (WGS) entry which is preliminary data.</text>
</comment>
<dbReference type="EC" id="3.6.5.3" evidence="10"/>
<keyword evidence="5 10" id="KW-0251">Elongation factor</keyword>
<comment type="catalytic activity">
    <reaction evidence="10">
        <text>GTP + H2O = GDP + phosphate + H(+)</text>
        <dbReference type="Rhea" id="RHEA:19669"/>
        <dbReference type="ChEBI" id="CHEBI:15377"/>
        <dbReference type="ChEBI" id="CHEBI:15378"/>
        <dbReference type="ChEBI" id="CHEBI:37565"/>
        <dbReference type="ChEBI" id="CHEBI:43474"/>
        <dbReference type="ChEBI" id="CHEBI:58189"/>
        <dbReference type="EC" id="3.6.5.3"/>
    </reaction>
</comment>
<sequence length="415" mass="45387">MAEKPHVNLAIIGHVDHGKSTLMGRLLLETGVISEEDLSDDAETFKFAWVLDHLEEERERGLTIDVAYEKLETSENMLTIIDAPGHQDFVKNMITGASQADAAVLVVAADDGVMPQTREHAALAYTLGVEQLVVVVNKMDLVNYERGVYEELKEDIVPLLENIGFRDASDFHFVPASAYRGENVAEASEKIEWYDGVTVLEALEGLEEAEKPIDKPLRIPLQDVYSVTGVGTVPIGRVETGTLKIGDNVVFNPPNVSGKVKTIEMHHEEIEEAEPGDNIGFNVRGVSKDQIRRGDVAGSPEDPPTVVQEFTGKVIILESPTYITPGFTPLFHCQSAHLPGEIVEILQKVDSRTGEVIEESPDFLKKGEAGVVRVKPSKPMVMEKASEIPQLGRFAVRHGGKTIAAGICVDLVPKE</sequence>
<dbReference type="GO" id="GO:0005525">
    <property type="term" value="F:GTP binding"/>
    <property type="evidence" value="ECO:0007669"/>
    <property type="project" value="UniProtKB-UniRule"/>
</dbReference>
<proteinExistence type="inferred from homology"/>
<evidence type="ECO:0000256" key="7">
    <source>
        <dbReference type="ARBA" id="ARBA00022842"/>
    </source>
</evidence>
<dbReference type="NCBIfam" id="TIGR00231">
    <property type="entry name" value="small_GTP"/>
    <property type="match status" value="1"/>
</dbReference>
<comment type="function">
    <text evidence="10">GTP hydrolase that promotes the GTP-dependent binding of aminoacyl-tRNA to the A-site of ribosomes during protein biosynthesis.</text>
</comment>
<keyword evidence="8 10" id="KW-0648">Protein biosynthesis</keyword>
<name>A0A133UFH3_9EURY</name>
<comment type="similarity">
    <text evidence="10">Belongs to the TRAFAC class translation factor GTPase superfamily. Classic translation factor GTPase family. EF-Tu/EF-1A subfamily.</text>
</comment>
<dbReference type="InterPro" id="IPR000795">
    <property type="entry name" value="T_Tr_GTP-bd_dom"/>
</dbReference>
<evidence type="ECO:0000256" key="4">
    <source>
        <dbReference type="ARBA" id="ARBA00022741"/>
    </source>
</evidence>
<dbReference type="InterPro" id="IPR027417">
    <property type="entry name" value="P-loop_NTPase"/>
</dbReference>
<protein>
    <recommendedName>
        <fullName evidence="10">Elongation factor 1-alpha</fullName>
        <shortName evidence="10">EF-1-alpha</shortName>
        <ecNumber evidence="10">3.6.5.3</ecNumber>
    </recommendedName>
    <alternativeName>
        <fullName evidence="10">Elongation factor Tu</fullName>
        <shortName evidence="10">EF-Tu</shortName>
    </alternativeName>
</protein>
<dbReference type="GO" id="GO:0000287">
    <property type="term" value="F:magnesium ion binding"/>
    <property type="evidence" value="ECO:0007669"/>
    <property type="project" value="UniProtKB-UniRule"/>
</dbReference>
<evidence type="ECO:0000256" key="3">
    <source>
        <dbReference type="ARBA" id="ARBA00022723"/>
    </source>
</evidence>
<feature type="binding site" evidence="10">
    <location>
        <begin position="137"/>
        <end position="140"/>
    </location>
    <ligand>
        <name>GTP</name>
        <dbReference type="ChEBI" id="CHEBI:37565"/>
    </ligand>
</feature>
<dbReference type="Pfam" id="PF03144">
    <property type="entry name" value="GTP_EFTU_D2"/>
    <property type="match status" value="1"/>
</dbReference>
<dbReference type="InterPro" id="IPR009000">
    <property type="entry name" value="Transl_B-barrel_sf"/>
</dbReference>
<evidence type="ECO:0000313" key="12">
    <source>
        <dbReference type="EMBL" id="KXA92973.1"/>
    </source>
</evidence>
<dbReference type="PROSITE" id="PS51722">
    <property type="entry name" value="G_TR_2"/>
    <property type="match status" value="1"/>
</dbReference>
<dbReference type="InterPro" id="IPR050100">
    <property type="entry name" value="TRAFAC_GTPase_members"/>
</dbReference>
<dbReference type="FunFam" id="2.40.30.10:FF:000005">
    <property type="entry name" value="Elongation factor 1-alpha"/>
    <property type="match status" value="1"/>
</dbReference>
<comment type="subcellular location">
    <subcellularLocation>
        <location evidence="1 10">Cytoplasm</location>
    </subcellularLocation>
</comment>
<dbReference type="Pfam" id="PF00009">
    <property type="entry name" value="GTP_EFTU"/>
    <property type="match status" value="1"/>
</dbReference>
<dbReference type="PANTHER" id="PTHR23115">
    <property type="entry name" value="TRANSLATION FACTOR"/>
    <property type="match status" value="1"/>
</dbReference>
<dbReference type="AlphaFoldDB" id="A0A133UFH3"/>
<dbReference type="Proteomes" id="UP000070373">
    <property type="component" value="Unassembled WGS sequence"/>
</dbReference>
<organism evidence="12 13">
    <name type="scientific">candidate division MSBL1 archaeon SCGC-AAA259E17</name>
    <dbReference type="NCBI Taxonomy" id="1698263"/>
    <lineage>
        <taxon>Archaea</taxon>
        <taxon>Methanobacteriati</taxon>
        <taxon>Methanobacteriota</taxon>
        <taxon>candidate division MSBL1</taxon>
    </lineage>
</organism>
<evidence type="ECO:0000259" key="11">
    <source>
        <dbReference type="PROSITE" id="PS51722"/>
    </source>
</evidence>
<dbReference type="InterPro" id="IPR005225">
    <property type="entry name" value="Small_GTP-bd"/>
</dbReference>
<evidence type="ECO:0000256" key="10">
    <source>
        <dbReference type="HAMAP-Rule" id="MF_00118"/>
    </source>
</evidence>
<dbReference type="CDD" id="cd03705">
    <property type="entry name" value="EF1_alpha_III"/>
    <property type="match status" value="1"/>
</dbReference>
<dbReference type="InterPro" id="IPR004161">
    <property type="entry name" value="EFTu-like_2"/>
</dbReference>
<keyword evidence="4 10" id="KW-0547">Nucleotide-binding</keyword>
<dbReference type="GO" id="GO:0003924">
    <property type="term" value="F:GTPase activity"/>
    <property type="evidence" value="ECO:0007669"/>
    <property type="project" value="UniProtKB-UniRule"/>
</dbReference>
<evidence type="ECO:0000256" key="1">
    <source>
        <dbReference type="ARBA" id="ARBA00004496"/>
    </source>
</evidence>
<dbReference type="NCBIfam" id="NF008969">
    <property type="entry name" value="PRK12317.1"/>
    <property type="match status" value="1"/>
</dbReference>
<dbReference type="NCBIfam" id="TIGR00483">
    <property type="entry name" value="EF-1_alpha"/>
    <property type="match status" value="1"/>
</dbReference>
<evidence type="ECO:0000313" key="13">
    <source>
        <dbReference type="Proteomes" id="UP000070373"/>
    </source>
</evidence>
<dbReference type="GO" id="GO:0003746">
    <property type="term" value="F:translation elongation factor activity"/>
    <property type="evidence" value="ECO:0007669"/>
    <property type="project" value="UniProtKB-UniRule"/>
</dbReference>
<feature type="binding site" evidence="10">
    <location>
        <position position="20"/>
    </location>
    <ligand>
        <name>Mg(2+)</name>
        <dbReference type="ChEBI" id="CHEBI:18420"/>
    </ligand>
</feature>
<dbReference type="Gene3D" id="2.40.30.10">
    <property type="entry name" value="Translation factors"/>
    <property type="match status" value="2"/>
</dbReference>
<keyword evidence="9 10" id="KW-0342">GTP-binding</keyword>
<dbReference type="FunFam" id="2.40.30.10:FF:000003">
    <property type="entry name" value="Elongation factor 1-alpha"/>
    <property type="match status" value="1"/>
</dbReference>